<dbReference type="EMBL" id="SRPY01000024">
    <property type="protein sequence ID" value="KAG5930102.1"/>
    <property type="molecule type" value="Genomic_DNA"/>
</dbReference>
<organism evidence="2 3">
    <name type="scientific">Claviceps africana</name>
    <dbReference type="NCBI Taxonomy" id="83212"/>
    <lineage>
        <taxon>Eukaryota</taxon>
        <taxon>Fungi</taxon>
        <taxon>Dikarya</taxon>
        <taxon>Ascomycota</taxon>
        <taxon>Pezizomycotina</taxon>
        <taxon>Sordariomycetes</taxon>
        <taxon>Hypocreomycetidae</taxon>
        <taxon>Hypocreales</taxon>
        <taxon>Clavicipitaceae</taxon>
        <taxon>Claviceps</taxon>
    </lineage>
</organism>
<dbReference type="OrthoDB" id="10361713at2759"/>
<protein>
    <submittedName>
        <fullName evidence="2">Uncharacterized protein</fullName>
    </submittedName>
</protein>
<dbReference type="AlphaFoldDB" id="A0A8K0NKX4"/>
<evidence type="ECO:0000256" key="1">
    <source>
        <dbReference type="SAM" id="SignalP"/>
    </source>
</evidence>
<keyword evidence="1" id="KW-0732">Signal</keyword>
<gene>
    <name evidence="2" type="ORF">E4U42_003002</name>
</gene>
<feature type="chain" id="PRO_5035458458" evidence="1">
    <location>
        <begin position="16"/>
        <end position="77"/>
    </location>
</feature>
<accession>A0A8K0NKX4</accession>
<feature type="signal peptide" evidence="1">
    <location>
        <begin position="1"/>
        <end position="15"/>
    </location>
</feature>
<comment type="caution">
    <text evidence="2">The sequence shown here is derived from an EMBL/GenBank/DDBJ whole genome shotgun (WGS) entry which is preliminary data.</text>
</comment>
<keyword evidence="3" id="KW-1185">Reference proteome</keyword>
<dbReference type="Proteomes" id="UP000811619">
    <property type="component" value="Unassembled WGS sequence"/>
</dbReference>
<evidence type="ECO:0000313" key="2">
    <source>
        <dbReference type="EMBL" id="KAG5930102.1"/>
    </source>
</evidence>
<evidence type="ECO:0000313" key="3">
    <source>
        <dbReference type="Proteomes" id="UP000811619"/>
    </source>
</evidence>
<proteinExistence type="predicted"/>
<name>A0A8K0NKX4_9HYPO</name>
<reference evidence="2" key="1">
    <citation type="journal article" date="2020" name="bioRxiv">
        <title>Whole genome comparisons of ergot fungi reveals the divergence and evolution of species within the genus Claviceps are the result of varying mechanisms driving genome evolution and host range expansion.</title>
        <authorList>
            <person name="Wyka S.A."/>
            <person name="Mondo S.J."/>
            <person name="Liu M."/>
            <person name="Dettman J."/>
            <person name="Nalam V."/>
            <person name="Broders K.D."/>
        </authorList>
    </citation>
    <scope>NUCLEOTIDE SEQUENCE</scope>
    <source>
        <strain evidence="2">CCC 489</strain>
    </source>
</reference>
<sequence>MRLLALLLVVQGAFANTWYCDNQIYGTTCEAEGYDAYCCKPDHSSIFNKPKTAEGPGFRRNGRGTCQALGEILCVDR</sequence>